<dbReference type="EMBL" id="JAUSWJ010000001">
    <property type="protein sequence ID" value="MDQ0515614.1"/>
    <property type="molecule type" value="Genomic_DNA"/>
</dbReference>
<evidence type="ECO:0000313" key="1">
    <source>
        <dbReference type="EMBL" id="MDQ0515614.1"/>
    </source>
</evidence>
<dbReference type="RefSeq" id="WP_266280782.1">
    <property type="nucleotide sequence ID" value="NZ_JAPKNF010000001.1"/>
</dbReference>
<dbReference type="SUPFAM" id="SSF88723">
    <property type="entry name" value="PIN domain-like"/>
    <property type="match status" value="1"/>
</dbReference>
<accession>A0ABU0M3S0</accession>
<dbReference type="CDD" id="cd09871">
    <property type="entry name" value="PIN_MtVapC28-VapC30-like"/>
    <property type="match status" value="1"/>
</dbReference>
<evidence type="ECO:0000313" key="2">
    <source>
        <dbReference type="Proteomes" id="UP001223743"/>
    </source>
</evidence>
<name>A0ABU0M3S0_9HYPH</name>
<comment type="caution">
    <text evidence="1">The sequence shown here is derived from an EMBL/GenBank/DDBJ whole genome shotgun (WGS) entry which is preliminary data.</text>
</comment>
<protein>
    <submittedName>
        <fullName evidence="1">Uncharacterized protein with PIN domain</fullName>
    </submittedName>
</protein>
<organism evidence="1 2">
    <name type="scientific">Kaistia geumhonensis</name>
    <dbReference type="NCBI Taxonomy" id="410839"/>
    <lineage>
        <taxon>Bacteria</taxon>
        <taxon>Pseudomonadati</taxon>
        <taxon>Pseudomonadota</taxon>
        <taxon>Alphaproteobacteria</taxon>
        <taxon>Hyphomicrobiales</taxon>
        <taxon>Kaistiaceae</taxon>
        <taxon>Kaistia</taxon>
    </lineage>
</organism>
<dbReference type="Gene3D" id="3.40.50.1010">
    <property type="entry name" value="5'-nuclease"/>
    <property type="match status" value="1"/>
</dbReference>
<dbReference type="InterPro" id="IPR029060">
    <property type="entry name" value="PIN-like_dom_sf"/>
</dbReference>
<proteinExistence type="predicted"/>
<dbReference type="Proteomes" id="UP001223743">
    <property type="component" value="Unassembled WGS sequence"/>
</dbReference>
<reference evidence="1 2" key="1">
    <citation type="submission" date="2023-07" db="EMBL/GenBank/DDBJ databases">
        <title>Genomic Encyclopedia of Type Strains, Phase IV (KMG-IV): sequencing the most valuable type-strain genomes for metagenomic binning, comparative biology and taxonomic classification.</title>
        <authorList>
            <person name="Goeker M."/>
        </authorList>
    </citation>
    <scope>NUCLEOTIDE SEQUENCE [LARGE SCALE GENOMIC DNA]</scope>
    <source>
        <strain evidence="1 2">B1-1</strain>
    </source>
</reference>
<sequence>MIAAVAVQTRYCGVCTGDADAALAVRRWIESTVDDPARNLAIKVVAIESGQGHRALEAFDGFGKGRHAAALNMGDCFADALAEAHDATLLFKGDDFVKTDIAIAVESP</sequence>
<gene>
    <name evidence="1" type="ORF">QO015_001227</name>
</gene>
<keyword evidence="2" id="KW-1185">Reference proteome</keyword>